<keyword evidence="2" id="KW-1185">Reference proteome</keyword>
<feature type="non-terminal residue" evidence="1">
    <location>
        <position position="61"/>
    </location>
</feature>
<reference evidence="1" key="1">
    <citation type="submission" date="2021-02" db="EMBL/GenBank/DDBJ databases">
        <authorList>
            <consortium name="DOE Joint Genome Institute"/>
            <person name="Ahrendt S."/>
            <person name="Looney B.P."/>
            <person name="Miyauchi S."/>
            <person name="Morin E."/>
            <person name="Drula E."/>
            <person name="Courty P.E."/>
            <person name="Chicoki N."/>
            <person name="Fauchery L."/>
            <person name="Kohler A."/>
            <person name="Kuo A."/>
            <person name="Labutti K."/>
            <person name="Pangilinan J."/>
            <person name="Lipzen A."/>
            <person name="Riley R."/>
            <person name="Andreopoulos W."/>
            <person name="He G."/>
            <person name="Johnson J."/>
            <person name="Barry K.W."/>
            <person name="Grigoriev I.V."/>
            <person name="Nagy L."/>
            <person name="Hibbett D."/>
            <person name="Henrissat B."/>
            <person name="Matheny P.B."/>
            <person name="Labbe J."/>
            <person name="Martin F."/>
        </authorList>
    </citation>
    <scope>NUCLEOTIDE SEQUENCE</scope>
    <source>
        <strain evidence="1">EC-137</strain>
    </source>
</reference>
<protein>
    <submittedName>
        <fullName evidence="1">Uncharacterized protein</fullName>
    </submittedName>
</protein>
<sequence length="61" mass="6576">FECVDTQHELQSCGGCASVRSQYDCTTIEGSWNVGCENGACKVYSCQAGYRLARDGASCEK</sequence>
<organism evidence="1 2">
    <name type="scientific">Vararia minispora EC-137</name>
    <dbReference type="NCBI Taxonomy" id="1314806"/>
    <lineage>
        <taxon>Eukaryota</taxon>
        <taxon>Fungi</taxon>
        <taxon>Dikarya</taxon>
        <taxon>Basidiomycota</taxon>
        <taxon>Agaricomycotina</taxon>
        <taxon>Agaricomycetes</taxon>
        <taxon>Russulales</taxon>
        <taxon>Lachnocladiaceae</taxon>
        <taxon>Vararia</taxon>
    </lineage>
</organism>
<accession>A0ACB8QNB2</accession>
<proteinExistence type="predicted"/>
<dbReference type="Proteomes" id="UP000814128">
    <property type="component" value="Unassembled WGS sequence"/>
</dbReference>
<reference evidence="1" key="2">
    <citation type="journal article" date="2022" name="New Phytol.">
        <title>Evolutionary transition to the ectomycorrhizal habit in the genomes of a hyperdiverse lineage of mushroom-forming fungi.</title>
        <authorList>
            <person name="Looney B."/>
            <person name="Miyauchi S."/>
            <person name="Morin E."/>
            <person name="Drula E."/>
            <person name="Courty P.E."/>
            <person name="Kohler A."/>
            <person name="Kuo A."/>
            <person name="LaButti K."/>
            <person name="Pangilinan J."/>
            <person name="Lipzen A."/>
            <person name="Riley R."/>
            <person name="Andreopoulos W."/>
            <person name="He G."/>
            <person name="Johnson J."/>
            <person name="Nolan M."/>
            <person name="Tritt A."/>
            <person name="Barry K.W."/>
            <person name="Grigoriev I.V."/>
            <person name="Nagy L.G."/>
            <person name="Hibbett D."/>
            <person name="Henrissat B."/>
            <person name="Matheny P.B."/>
            <person name="Labbe J."/>
            <person name="Martin F.M."/>
        </authorList>
    </citation>
    <scope>NUCLEOTIDE SEQUENCE</scope>
    <source>
        <strain evidence="1">EC-137</strain>
    </source>
</reference>
<dbReference type="EMBL" id="MU273526">
    <property type="protein sequence ID" value="KAI0033170.1"/>
    <property type="molecule type" value="Genomic_DNA"/>
</dbReference>
<gene>
    <name evidence="1" type="ORF">K488DRAFT_34336</name>
</gene>
<feature type="non-terminal residue" evidence="1">
    <location>
        <position position="1"/>
    </location>
</feature>
<evidence type="ECO:0000313" key="1">
    <source>
        <dbReference type="EMBL" id="KAI0033170.1"/>
    </source>
</evidence>
<evidence type="ECO:0000313" key="2">
    <source>
        <dbReference type="Proteomes" id="UP000814128"/>
    </source>
</evidence>
<comment type="caution">
    <text evidence="1">The sequence shown here is derived from an EMBL/GenBank/DDBJ whole genome shotgun (WGS) entry which is preliminary data.</text>
</comment>
<name>A0ACB8QNB2_9AGAM</name>